<dbReference type="Gene3D" id="3.20.20.80">
    <property type="entry name" value="Glycosidases"/>
    <property type="match status" value="1"/>
</dbReference>
<evidence type="ECO:0000256" key="5">
    <source>
        <dbReference type="ARBA" id="ARBA00022729"/>
    </source>
</evidence>
<comment type="catalytic activity">
    <reaction evidence="1">
        <text>Random endo-hydrolysis of N-acetyl-beta-D-glucosaminide (1-&gt;4)-beta-linkages in chitin and chitodextrins.</text>
        <dbReference type="EC" id="3.2.1.14"/>
    </reaction>
</comment>
<dbReference type="InterPro" id="IPR029070">
    <property type="entry name" value="Chitinase_insertion_sf"/>
</dbReference>
<feature type="region of interest" description="Disordered" evidence="13">
    <location>
        <begin position="395"/>
        <end position="419"/>
    </location>
</feature>
<evidence type="ECO:0000256" key="7">
    <source>
        <dbReference type="ARBA" id="ARBA00023024"/>
    </source>
</evidence>
<dbReference type="SMART" id="SM00494">
    <property type="entry name" value="ChtBD2"/>
    <property type="match status" value="1"/>
</dbReference>
<dbReference type="VEuPathDB" id="VectorBase:PPAPM1_012106"/>
<dbReference type="VEuPathDB" id="VectorBase:PPAI009938"/>
<dbReference type="InterPro" id="IPR036508">
    <property type="entry name" value="Chitin-bd_dom_sf"/>
</dbReference>
<dbReference type="GO" id="GO:0008061">
    <property type="term" value="F:chitin binding"/>
    <property type="evidence" value="ECO:0007669"/>
    <property type="project" value="UniProtKB-KW"/>
</dbReference>
<keyword evidence="7" id="KW-0146">Chitin degradation</keyword>
<dbReference type="PANTHER" id="PTHR11177">
    <property type="entry name" value="CHITINASE"/>
    <property type="match status" value="1"/>
</dbReference>
<dbReference type="AlphaFoldDB" id="Q4L129"/>
<dbReference type="PROSITE" id="PS51910">
    <property type="entry name" value="GH18_2"/>
    <property type="match status" value="1"/>
</dbReference>
<dbReference type="EMBL" id="AY644680">
    <property type="protein sequence ID" value="AAV49322.1"/>
    <property type="molecule type" value="mRNA"/>
</dbReference>
<feature type="domain" description="Chitin-binding type-2" evidence="15">
    <location>
        <begin position="418"/>
        <end position="470"/>
    </location>
</feature>
<dbReference type="GO" id="GO:0005576">
    <property type="term" value="C:extracellular region"/>
    <property type="evidence" value="ECO:0007669"/>
    <property type="project" value="InterPro"/>
</dbReference>
<keyword evidence="5 14" id="KW-0732">Signal</keyword>
<proteinExistence type="evidence at transcript level"/>
<comment type="similarity">
    <text evidence="2">Belongs to the glycosyl hydrolase 18 family. Chitinase class II subfamily.</text>
</comment>
<keyword evidence="8" id="KW-1015">Disulfide bond</keyword>
<feature type="domain" description="GH18" evidence="16">
    <location>
        <begin position="20"/>
        <end position="390"/>
    </location>
</feature>
<dbReference type="PANTHER" id="PTHR11177:SF360">
    <property type="entry name" value="CHITINASE 4-RELATED"/>
    <property type="match status" value="1"/>
</dbReference>
<keyword evidence="4" id="KW-0147">Chitin-binding</keyword>
<evidence type="ECO:0000256" key="4">
    <source>
        <dbReference type="ARBA" id="ARBA00022669"/>
    </source>
</evidence>
<dbReference type="InterPro" id="IPR001579">
    <property type="entry name" value="Glyco_hydro_18_chit_AS"/>
</dbReference>
<dbReference type="PROSITE" id="PS01095">
    <property type="entry name" value="GH18_1"/>
    <property type="match status" value="1"/>
</dbReference>
<evidence type="ECO:0000256" key="6">
    <source>
        <dbReference type="ARBA" id="ARBA00022801"/>
    </source>
</evidence>
<dbReference type="SUPFAM" id="SSF51445">
    <property type="entry name" value="(Trans)glycosidases"/>
    <property type="match status" value="1"/>
</dbReference>
<evidence type="ECO:0000256" key="14">
    <source>
        <dbReference type="SAM" id="SignalP"/>
    </source>
</evidence>
<evidence type="ECO:0000256" key="1">
    <source>
        <dbReference type="ARBA" id="ARBA00000822"/>
    </source>
</evidence>
<evidence type="ECO:0000256" key="8">
    <source>
        <dbReference type="ARBA" id="ARBA00023157"/>
    </source>
</evidence>
<evidence type="ECO:0000256" key="10">
    <source>
        <dbReference type="ARBA" id="ARBA00023295"/>
    </source>
</evidence>
<dbReference type="InterPro" id="IPR002557">
    <property type="entry name" value="Chitin-bd_dom"/>
</dbReference>
<organism evidence="17">
    <name type="scientific">Phlebotomus papatasi</name>
    <name type="common">Sandfly</name>
    <dbReference type="NCBI Taxonomy" id="29031"/>
    <lineage>
        <taxon>Eukaryota</taxon>
        <taxon>Metazoa</taxon>
        <taxon>Ecdysozoa</taxon>
        <taxon>Arthropoda</taxon>
        <taxon>Hexapoda</taxon>
        <taxon>Insecta</taxon>
        <taxon>Pterygota</taxon>
        <taxon>Neoptera</taxon>
        <taxon>Endopterygota</taxon>
        <taxon>Diptera</taxon>
        <taxon>Nematocera</taxon>
        <taxon>Psychodoidea</taxon>
        <taxon>Psychodidae</taxon>
        <taxon>Phlebotomus</taxon>
        <taxon>Phlebotomus</taxon>
    </lineage>
</organism>
<keyword evidence="6 12" id="KW-0378">Hydrolase</keyword>
<dbReference type="Pfam" id="PF00704">
    <property type="entry name" value="Glyco_hydro_18"/>
    <property type="match status" value="1"/>
</dbReference>
<dbReference type="CDD" id="cd02872">
    <property type="entry name" value="GH18_chitolectin_chitotriosidase"/>
    <property type="match status" value="1"/>
</dbReference>
<evidence type="ECO:0000256" key="11">
    <source>
        <dbReference type="ARBA" id="ARBA00023326"/>
    </source>
</evidence>
<protein>
    <recommendedName>
        <fullName evidence="3">chitinase</fullName>
        <ecNumber evidence="3">3.2.1.14</ecNumber>
    </recommendedName>
</protein>
<sequence>MKISLCAAIFAIFGLATAEKLIFCYHGTWSYYRQGNGKFGVAQIDPNLCTHLVYSFFGIAPEGAVRILDPWLDLDDNYGLGNIRKFNELKNINPKLKTIAAVGGWNEGSVTFSKVANDATRRKNFVKSAVEFLEKFHFDGLDMDWEYPAQRGGNTQTDKKAFSLLIKELSEALHAKGFTLSAAVASAEFSAQISYDIAEIGKYLDHIGIMTYDLHGSWDHKIGHNSPLYAGPWDQTVIEKQLNVDAAISYWIRNGAPPEKILLGVPSYARGFRMVNGQSTPGSPHAGPSDPGPYTATPGMMGFNELCEKRKSEKWEDHWDDKQFVPYATKGSQWLGYDDEKSLRLKVNYVHSHNLGGVMMWSIETDDFKGFCGRGTFPLLKEINSSLLGTNITTETTTPSANPPSVTTPGAPSTTTGSSECLENGYSRDPLHCDIFYFCFDGVKYQFRCPEGLVFDLELLYCNWPFLVQC</sequence>
<accession>Q4L129</accession>
<dbReference type="SMART" id="SM00636">
    <property type="entry name" value="Glyco_18"/>
    <property type="match status" value="1"/>
</dbReference>
<evidence type="ECO:0000256" key="2">
    <source>
        <dbReference type="ARBA" id="ARBA00009121"/>
    </source>
</evidence>
<dbReference type="SUPFAM" id="SSF57625">
    <property type="entry name" value="Invertebrate chitin-binding proteins"/>
    <property type="match status" value="1"/>
</dbReference>
<evidence type="ECO:0000256" key="3">
    <source>
        <dbReference type="ARBA" id="ARBA00012729"/>
    </source>
</evidence>
<dbReference type="FunFam" id="3.10.50.10:FF:000004">
    <property type="entry name" value="Chitinase 5"/>
    <property type="match status" value="1"/>
</dbReference>
<dbReference type="GO" id="GO:0006032">
    <property type="term" value="P:chitin catabolic process"/>
    <property type="evidence" value="ECO:0007669"/>
    <property type="project" value="UniProtKB-KW"/>
</dbReference>
<name>Q4L129_PHLPP</name>
<dbReference type="InterPro" id="IPR011583">
    <property type="entry name" value="Chitinase_II/V-like_cat"/>
</dbReference>
<dbReference type="CAZy" id="GH18">
    <property type="family name" value="Glycoside Hydrolase Family 18"/>
</dbReference>
<reference evidence="17" key="1">
    <citation type="journal article" date="2005" name="Insect Mol. Biol.">
        <title>Characterization of a blood activated chitinolytic system in the midgut of the sand fly vectors Lutzomyia longipalpis and Phlebotomus papatasi.</title>
        <authorList>
            <person name="Ramalho-Ortigao J.M."/>
            <person name="Kamhawi S."/>
            <person name="Joshi M.B."/>
            <person name="Reynoso D."/>
            <person name="Lawyer P.G."/>
            <person name="Dwyer D.M."/>
            <person name="Sacks D.L."/>
            <person name="Valenzuela J.G."/>
        </authorList>
    </citation>
    <scope>NUCLEOTIDE SEQUENCE</scope>
</reference>
<keyword evidence="9" id="KW-0119">Carbohydrate metabolism</keyword>
<evidence type="ECO:0000313" key="17">
    <source>
        <dbReference type="EMBL" id="AAV49322.1"/>
    </source>
</evidence>
<dbReference type="InterPro" id="IPR001223">
    <property type="entry name" value="Glyco_hydro18_cat"/>
</dbReference>
<dbReference type="Gene3D" id="3.10.50.10">
    <property type="match status" value="1"/>
</dbReference>
<dbReference type="GO" id="GO:0008843">
    <property type="term" value="F:endochitinase activity"/>
    <property type="evidence" value="ECO:0007669"/>
    <property type="project" value="UniProtKB-EC"/>
</dbReference>
<dbReference type="GO" id="GO:0000272">
    <property type="term" value="P:polysaccharide catabolic process"/>
    <property type="evidence" value="ECO:0007669"/>
    <property type="project" value="UniProtKB-KW"/>
</dbReference>
<evidence type="ECO:0000259" key="15">
    <source>
        <dbReference type="PROSITE" id="PS50940"/>
    </source>
</evidence>
<evidence type="ECO:0000256" key="13">
    <source>
        <dbReference type="SAM" id="MobiDB-lite"/>
    </source>
</evidence>
<dbReference type="CAZy" id="CBM14">
    <property type="family name" value="Carbohydrate-Binding Module Family 14"/>
</dbReference>
<dbReference type="Pfam" id="PF01607">
    <property type="entry name" value="CBM_14"/>
    <property type="match status" value="1"/>
</dbReference>
<keyword evidence="10 12" id="KW-0326">Glycosidase</keyword>
<evidence type="ECO:0000256" key="9">
    <source>
        <dbReference type="ARBA" id="ARBA00023277"/>
    </source>
</evidence>
<dbReference type="SUPFAM" id="SSF54556">
    <property type="entry name" value="Chitinase insertion domain"/>
    <property type="match status" value="1"/>
</dbReference>
<evidence type="ECO:0000259" key="16">
    <source>
        <dbReference type="PROSITE" id="PS51910"/>
    </source>
</evidence>
<dbReference type="PROSITE" id="PS50940">
    <property type="entry name" value="CHIT_BIND_II"/>
    <property type="match status" value="1"/>
</dbReference>
<dbReference type="Gene3D" id="2.170.140.10">
    <property type="entry name" value="Chitin binding domain"/>
    <property type="match status" value="1"/>
</dbReference>
<dbReference type="InterPro" id="IPR017853">
    <property type="entry name" value="GH"/>
</dbReference>
<feature type="chain" id="PRO_5004240271" description="chitinase" evidence="14">
    <location>
        <begin position="19"/>
        <end position="470"/>
    </location>
</feature>
<evidence type="ECO:0000256" key="12">
    <source>
        <dbReference type="RuleBase" id="RU000489"/>
    </source>
</evidence>
<dbReference type="InterPro" id="IPR050314">
    <property type="entry name" value="Glycosyl_Hydrlase_18"/>
</dbReference>
<dbReference type="EC" id="3.2.1.14" evidence="3"/>
<keyword evidence="11" id="KW-0624">Polysaccharide degradation</keyword>
<feature type="signal peptide" evidence="14">
    <location>
        <begin position="1"/>
        <end position="18"/>
    </location>
</feature>